<sequence>MATAPERNADKTCVGVELKTKVTKVFNILTIKINFTSTLRLYHTAVLHYGLTIRFLNRANYNS</sequence>
<reference evidence="1 2" key="1">
    <citation type="submission" date="2015-01" db="EMBL/GenBank/DDBJ databases">
        <title>Evolution of Trichinella species and genotypes.</title>
        <authorList>
            <person name="Korhonen P.K."/>
            <person name="Edoardo P."/>
            <person name="Giuseppe L.R."/>
            <person name="Gasser R.B."/>
        </authorList>
    </citation>
    <scope>NUCLEOTIDE SEQUENCE [LARGE SCALE GENOMIC DNA]</scope>
    <source>
        <strain evidence="1">ISS37</strain>
    </source>
</reference>
<dbReference type="AlphaFoldDB" id="A0A0V0SLJ5"/>
<accession>A0A0V0SLJ5</accession>
<protein>
    <submittedName>
        <fullName evidence="1">Uncharacterized protein</fullName>
    </submittedName>
</protein>
<dbReference type="Proteomes" id="UP000054630">
    <property type="component" value="Unassembled WGS sequence"/>
</dbReference>
<comment type="caution">
    <text evidence="1">The sequence shown here is derived from an EMBL/GenBank/DDBJ whole genome shotgun (WGS) entry which is preliminary data.</text>
</comment>
<proteinExistence type="predicted"/>
<name>A0A0V0SLJ5_9BILA</name>
<evidence type="ECO:0000313" key="1">
    <source>
        <dbReference type="EMBL" id="KRX27709.1"/>
    </source>
</evidence>
<gene>
    <name evidence="1" type="ORF">T07_4129</name>
</gene>
<organism evidence="1 2">
    <name type="scientific">Trichinella nelsoni</name>
    <dbReference type="NCBI Taxonomy" id="6336"/>
    <lineage>
        <taxon>Eukaryota</taxon>
        <taxon>Metazoa</taxon>
        <taxon>Ecdysozoa</taxon>
        <taxon>Nematoda</taxon>
        <taxon>Enoplea</taxon>
        <taxon>Dorylaimia</taxon>
        <taxon>Trichinellida</taxon>
        <taxon>Trichinellidae</taxon>
        <taxon>Trichinella</taxon>
    </lineage>
</organism>
<dbReference type="EMBL" id="JYDL01000002">
    <property type="protein sequence ID" value="KRX27709.1"/>
    <property type="molecule type" value="Genomic_DNA"/>
</dbReference>
<keyword evidence="2" id="KW-1185">Reference proteome</keyword>
<evidence type="ECO:0000313" key="2">
    <source>
        <dbReference type="Proteomes" id="UP000054630"/>
    </source>
</evidence>